<dbReference type="Proteomes" id="UP000479756">
    <property type="component" value="Unassembled WGS sequence"/>
</dbReference>
<evidence type="ECO:0000313" key="1">
    <source>
        <dbReference type="EMBL" id="NEM91146.1"/>
    </source>
</evidence>
<comment type="caution">
    <text evidence="1">The sequence shown here is derived from an EMBL/GenBank/DDBJ whole genome shotgun (WGS) entry which is preliminary data.</text>
</comment>
<evidence type="ECO:0000313" key="2">
    <source>
        <dbReference type="Proteomes" id="UP000479756"/>
    </source>
</evidence>
<accession>A0A7C9PMZ0</accession>
<proteinExistence type="predicted"/>
<sequence>MTLRDVGTRLNHIEAVARHPAAAHEASDELLAEVLIAIAAGATNPAELAAEALQVLDIDFPRSFG</sequence>
<dbReference type="AlphaFoldDB" id="A0A7C9PMZ0"/>
<dbReference type="EMBL" id="JAAGWZ010000002">
    <property type="protein sequence ID" value="NEM91146.1"/>
    <property type="molecule type" value="Genomic_DNA"/>
</dbReference>
<organism evidence="1 2">
    <name type="scientific">Galbitalea soli</name>
    <dbReference type="NCBI Taxonomy" id="1268042"/>
    <lineage>
        <taxon>Bacteria</taxon>
        <taxon>Bacillati</taxon>
        <taxon>Actinomycetota</taxon>
        <taxon>Actinomycetes</taxon>
        <taxon>Micrococcales</taxon>
        <taxon>Microbacteriaceae</taxon>
        <taxon>Galbitalea</taxon>
    </lineage>
</organism>
<reference evidence="1 2" key="1">
    <citation type="journal article" date="2014" name="Int. J. Syst. Evol. Microbiol.">
        <title>Description of Galbitalea soli gen. nov., sp. nov., and Frondihabitans sucicola sp. nov.</title>
        <authorList>
            <person name="Kim S.J."/>
            <person name="Lim J.M."/>
            <person name="Ahn J.H."/>
            <person name="Weon H.Y."/>
            <person name="Hamada M."/>
            <person name="Suzuki K."/>
            <person name="Ahn T.Y."/>
            <person name="Kwon S.W."/>
        </authorList>
    </citation>
    <scope>NUCLEOTIDE SEQUENCE [LARGE SCALE GENOMIC DNA]</scope>
    <source>
        <strain evidence="1 2">NBRC 108727</strain>
    </source>
</reference>
<name>A0A7C9PMZ0_9MICO</name>
<gene>
    <name evidence="1" type="ORF">G3T37_07225</name>
</gene>
<keyword evidence="2" id="KW-1185">Reference proteome</keyword>
<protein>
    <submittedName>
        <fullName evidence="1">Uncharacterized protein</fullName>
    </submittedName>
</protein>